<evidence type="ECO:0000313" key="1">
    <source>
        <dbReference type="EMBL" id="KAK0603224.1"/>
    </source>
</evidence>
<dbReference type="EMBL" id="JAUESC010000002">
    <property type="protein sequence ID" value="KAK0603224.1"/>
    <property type="molecule type" value="Genomic_DNA"/>
</dbReference>
<evidence type="ECO:0000313" key="2">
    <source>
        <dbReference type="Proteomes" id="UP001168877"/>
    </source>
</evidence>
<reference evidence="1" key="1">
    <citation type="journal article" date="2022" name="Plant J.">
        <title>Strategies of tolerance reflected in two North American maple genomes.</title>
        <authorList>
            <person name="McEvoy S.L."/>
            <person name="Sezen U.U."/>
            <person name="Trouern-Trend A."/>
            <person name="McMahon S.M."/>
            <person name="Schaberg P.G."/>
            <person name="Yang J."/>
            <person name="Wegrzyn J.L."/>
            <person name="Swenson N.G."/>
        </authorList>
    </citation>
    <scope>NUCLEOTIDE SEQUENCE</scope>
    <source>
        <strain evidence="1">NS2018</strain>
    </source>
</reference>
<organism evidence="1 2">
    <name type="scientific">Acer saccharum</name>
    <name type="common">Sugar maple</name>
    <dbReference type="NCBI Taxonomy" id="4024"/>
    <lineage>
        <taxon>Eukaryota</taxon>
        <taxon>Viridiplantae</taxon>
        <taxon>Streptophyta</taxon>
        <taxon>Embryophyta</taxon>
        <taxon>Tracheophyta</taxon>
        <taxon>Spermatophyta</taxon>
        <taxon>Magnoliopsida</taxon>
        <taxon>eudicotyledons</taxon>
        <taxon>Gunneridae</taxon>
        <taxon>Pentapetalae</taxon>
        <taxon>rosids</taxon>
        <taxon>malvids</taxon>
        <taxon>Sapindales</taxon>
        <taxon>Sapindaceae</taxon>
        <taxon>Hippocastanoideae</taxon>
        <taxon>Acereae</taxon>
        <taxon>Acer</taxon>
    </lineage>
</organism>
<keyword evidence="2" id="KW-1185">Reference proteome</keyword>
<dbReference type="PANTHER" id="PTHR48475:SF2">
    <property type="entry name" value="RIBONUCLEASE H"/>
    <property type="match status" value="1"/>
</dbReference>
<proteinExistence type="predicted"/>
<comment type="caution">
    <text evidence="1">The sequence shown here is derived from an EMBL/GenBank/DDBJ whole genome shotgun (WGS) entry which is preliminary data.</text>
</comment>
<dbReference type="AlphaFoldDB" id="A0AA39TBB4"/>
<name>A0AA39TBB4_ACESA</name>
<protein>
    <recommendedName>
        <fullName evidence="3">Reverse transcriptase domain-containing protein</fullName>
    </recommendedName>
</protein>
<accession>A0AA39TBB4</accession>
<dbReference type="PANTHER" id="PTHR48475">
    <property type="entry name" value="RIBONUCLEASE H"/>
    <property type="match status" value="1"/>
</dbReference>
<reference evidence="1" key="2">
    <citation type="submission" date="2023-06" db="EMBL/GenBank/DDBJ databases">
        <authorList>
            <person name="Swenson N.G."/>
            <person name="Wegrzyn J.L."/>
            <person name="Mcevoy S.L."/>
        </authorList>
    </citation>
    <scope>NUCLEOTIDE SEQUENCE</scope>
    <source>
        <strain evidence="1">NS2018</strain>
        <tissue evidence="1">Leaf</tissue>
    </source>
</reference>
<gene>
    <name evidence="1" type="ORF">LWI29_002639</name>
</gene>
<evidence type="ECO:0008006" key="3">
    <source>
        <dbReference type="Google" id="ProtNLM"/>
    </source>
</evidence>
<dbReference type="Proteomes" id="UP001168877">
    <property type="component" value="Unassembled WGS sequence"/>
</dbReference>
<sequence>MDKFEKVQVVEIPRSSNFRADTLARLASAVEAKLPKAIPIEILEKPSIQECLRIMEAELEPSSWIDPIMKYLKNGEGDAKRIRLAPKEHTQFA</sequence>